<name>A0A3D8YIR7_9BACT</name>
<dbReference type="SUPFAM" id="SSF52172">
    <property type="entry name" value="CheY-like"/>
    <property type="match status" value="1"/>
</dbReference>
<protein>
    <recommendedName>
        <fullName evidence="3">Response regulatory domain-containing protein</fullName>
    </recommendedName>
</protein>
<dbReference type="GO" id="GO:0000160">
    <property type="term" value="P:phosphorelay signal transduction system"/>
    <property type="evidence" value="ECO:0007669"/>
    <property type="project" value="InterPro"/>
</dbReference>
<evidence type="ECO:0000256" key="1">
    <source>
        <dbReference type="ARBA" id="ARBA00022553"/>
    </source>
</evidence>
<dbReference type="PANTHER" id="PTHR44591">
    <property type="entry name" value="STRESS RESPONSE REGULATOR PROTEIN 1"/>
    <property type="match status" value="1"/>
</dbReference>
<proteinExistence type="predicted"/>
<evidence type="ECO:0000256" key="2">
    <source>
        <dbReference type="PROSITE-ProRule" id="PRU00169"/>
    </source>
</evidence>
<organism evidence="4 5">
    <name type="scientific">Dyadobacter luteus</name>
    <dbReference type="NCBI Taxonomy" id="2259619"/>
    <lineage>
        <taxon>Bacteria</taxon>
        <taxon>Pseudomonadati</taxon>
        <taxon>Bacteroidota</taxon>
        <taxon>Cytophagia</taxon>
        <taxon>Cytophagales</taxon>
        <taxon>Spirosomataceae</taxon>
        <taxon>Dyadobacter</taxon>
    </lineage>
</organism>
<dbReference type="InterPro" id="IPR050595">
    <property type="entry name" value="Bact_response_regulator"/>
</dbReference>
<reference evidence="4 5" key="1">
    <citation type="submission" date="2018-07" db="EMBL/GenBank/DDBJ databases">
        <title>Dyadobacter roseus sp. nov., isolated from rose rhizosphere soil.</title>
        <authorList>
            <person name="Chen L."/>
        </authorList>
    </citation>
    <scope>NUCLEOTIDE SEQUENCE [LARGE SCALE GENOMIC DNA]</scope>
    <source>
        <strain evidence="4 5">RS19</strain>
    </source>
</reference>
<dbReference type="InterPro" id="IPR011006">
    <property type="entry name" value="CheY-like_superfamily"/>
</dbReference>
<evidence type="ECO:0000259" key="3">
    <source>
        <dbReference type="PROSITE" id="PS50110"/>
    </source>
</evidence>
<dbReference type="PANTHER" id="PTHR44591:SF3">
    <property type="entry name" value="RESPONSE REGULATORY DOMAIN-CONTAINING PROTEIN"/>
    <property type="match status" value="1"/>
</dbReference>
<sequence length="131" mass="14732">MTYLHLTLLPMQTPIYTCIIIDDDPGCHQDLEFHLSTMPNLTLLANCYSPVDGIEKIRSLKPDIVFLDYNMPYMTGLQMLAALPEADVKVGLITADNLYTMDLSDPRIKASAFKPLSARNFITLVRKILIS</sequence>
<dbReference type="Proteomes" id="UP000256373">
    <property type="component" value="Unassembled WGS sequence"/>
</dbReference>
<keyword evidence="1 2" id="KW-0597">Phosphoprotein</keyword>
<dbReference type="InterPro" id="IPR001789">
    <property type="entry name" value="Sig_transdc_resp-reg_receiver"/>
</dbReference>
<dbReference type="EMBL" id="QNUL01000002">
    <property type="protein sequence ID" value="REA63620.1"/>
    <property type="molecule type" value="Genomic_DNA"/>
</dbReference>
<dbReference type="AlphaFoldDB" id="A0A3D8YIR7"/>
<feature type="modified residue" description="4-aspartylphosphate" evidence="2">
    <location>
        <position position="68"/>
    </location>
</feature>
<accession>A0A3D8YIR7</accession>
<keyword evidence="5" id="KW-1185">Reference proteome</keyword>
<comment type="caution">
    <text evidence="4">The sequence shown here is derived from an EMBL/GenBank/DDBJ whole genome shotgun (WGS) entry which is preliminary data.</text>
</comment>
<dbReference type="Pfam" id="PF00072">
    <property type="entry name" value="Response_reg"/>
    <property type="match status" value="1"/>
</dbReference>
<dbReference type="Gene3D" id="3.40.50.2300">
    <property type="match status" value="1"/>
</dbReference>
<evidence type="ECO:0000313" key="4">
    <source>
        <dbReference type="EMBL" id="REA63620.1"/>
    </source>
</evidence>
<gene>
    <name evidence="4" type="ORF">DSL64_04040</name>
</gene>
<evidence type="ECO:0000313" key="5">
    <source>
        <dbReference type="Proteomes" id="UP000256373"/>
    </source>
</evidence>
<dbReference type="PROSITE" id="PS50110">
    <property type="entry name" value="RESPONSE_REGULATORY"/>
    <property type="match status" value="1"/>
</dbReference>
<feature type="domain" description="Response regulatory" evidence="3">
    <location>
        <begin position="17"/>
        <end position="129"/>
    </location>
</feature>